<comment type="caution">
    <text evidence="2">The sequence shown here is derived from an EMBL/GenBank/DDBJ whole genome shotgun (WGS) entry which is preliminary data.</text>
</comment>
<reference evidence="2" key="1">
    <citation type="submission" date="2021-02" db="EMBL/GenBank/DDBJ databases">
        <authorList>
            <person name="Nowell W R."/>
        </authorList>
    </citation>
    <scope>NUCLEOTIDE SEQUENCE</scope>
</reference>
<dbReference type="EMBL" id="CAJNOM010000114">
    <property type="protein sequence ID" value="CAF1077213.1"/>
    <property type="molecule type" value="Genomic_DNA"/>
</dbReference>
<keyword evidence="4" id="KW-1185">Reference proteome</keyword>
<organism evidence="2 4">
    <name type="scientific">Adineta steineri</name>
    <dbReference type="NCBI Taxonomy" id="433720"/>
    <lineage>
        <taxon>Eukaryota</taxon>
        <taxon>Metazoa</taxon>
        <taxon>Spiralia</taxon>
        <taxon>Gnathifera</taxon>
        <taxon>Rotifera</taxon>
        <taxon>Eurotatoria</taxon>
        <taxon>Bdelloidea</taxon>
        <taxon>Adinetida</taxon>
        <taxon>Adinetidae</taxon>
        <taxon>Adineta</taxon>
    </lineage>
</organism>
<proteinExistence type="predicted"/>
<gene>
    <name evidence="1" type="ORF">BJG266_LOCUS14831</name>
    <name evidence="2" type="ORF">QVE165_LOCUS19022</name>
    <name evidence="3" type="ORF">QVE165_LOCUS39478</name>
</gene>
<protein>
    <submittedName>
        <fullName evidence="2">Uncharacterized protein</fullName>
    </submittedName>
</protein>
<sequence length="155" mass="18176">MLMREWYIYSRPWSVAGPDCMRSSRMTCTDIDDSFRKIEIDSKQQKSLTIPDGWTTRDITSAYQYGSSFEKIKTLHVVLTGIETTFLPARIQKFIYSNKIKTKMNQSTNIEVRGNYHDNTCGTSQEEIYNLDLWIFPMDNKIEEPVFTFECIVIQ</sequence>
<dbReference type="AlphaFoldDB" id="A0A814MBT1"/>
<dbReference type="EMBL" id="CAJNOI010000063">
    <property type="protein sequence ID" value="CAF0980297.1"/>
    <property type="molecule type" value="Genomic_DNA"/>
</dbReference>
<evidence type="ECO:0000313" key="4">
    <source>
        <dbReference type="Proteomes" id="UP000663832"/>
    </source>
</evidence>
<dbReference type="Proteomes" id="UP000663877">
    <property type="component" value="Unassembled WGS sequence"/>
</dbReference>
<dbReference type="OrthoDB" id="329835at2759"/>
<dbReference type="EMBL" id="CAJNOM010000438">
    <property type="protein sequence ID" value="CAF1438881.1"/>
    <property type="molecule type" value="Genomic_DNA"/>
</dbReference>
<name>A0A814MBT1_9BILA</name>
<dbReference type="Proteomes" id="UP000663832">
    <property type="component" value="Unassembled WGS sequence"/>
</dbReference>
<accession>A0A814MBT1</accession>
<evidence type="ECO:0000313" key="2">
    <source>
        <dbReference type="EMBL" id="CAF1077213.1"/>
    </source>
</evidence>
<evidence type="ECO:0000313" key="1">
    <source>
        <dbReference type="EMBL" id="CAF0980297.1"/>
    </source>
</evidence>
<evidence type="ECO:0000313" key="3">
    <source>
        <dbReference type="EMBL" id="CAF1438881.1"/>
    </source>
</evidence>